<name>A0A815EX50_9BILA</name>
<proteinExistence type="predicted"/>
<feature type="compositionally biased region" description="Basic residues" evidence="1">
    <location>
        <begin position="69"/>
        <end position="78"/>
    </location>
</feature>
<dbReference type="Proteomes" id="UP000663829">
    <property type="component" value="Unassembled WGS sequence"/>
</dbReference>
<organism evidence="2 4">
    <name type="scientific">Didymodactylos carnosus</name>
    <dbReference type="NCBI Taxonomy" id="1234261"/>
    <lineage>
        <taxon>Eukaryota</taxon>
        <taxon>Metazoa</taxon>
        <taxon>Spiralia</taxon>
        <taxon>Gnathifera</taxon>
        <taxon>Rotifera</taxon>
        <taxon>Eurotatoria</taxon>
        <taxon>Bdelloidea</taxon>
        <taxon>Philodinida</taxon>
        <taxon>Philodinidae</taxon>
        <taxon>Didymodactylos</taxon>
    </lineage>
</organism>
<sequence length="210" mass="25121">MGDNRYDNLTAPQEDNLCEGENFQQILQEIQIIDQRDTVNSLKRHSTNRSEIQYHDENNFEENEGFRQQTKHRQHKRPNYNARDERSKITTSRTYTNSNSNSSINEKRNNQQGRMQMNNNNRYNNNDHDQNKNEHQRQISQQALNYAAEIHLQPIKFECDPKFTQQKLAAKFIRLFFKYIEKIFVNRIKLFQIHSVLINGGLIEMEIFKA</sequence>
<dbReference type="Proteomes" id="UP000681722">
    <property type="component" value="Unassembled WGS sequence"/>
</dbReference>
<comment type="caution">
    <text evidence="2">The sequence shown here is derived from an EMBL/GenBank/DDBJ whole genome shotgun (WGS) entry which is preliminary data.</text>
</comment>
<reference evidence="2" key="1">
    <citation type="submission" date="2021-02" db="EMBL/GenBank/DDBJ databases">
        <authorList>
            <person name="Nowell W R."/>
        </authorList>
    </citation>
    <scope>NUCLEOTIDE SEQUENCE</scope>
</reference>
<feature type="compositionally biased region" description="Basic and acidic residues" evidence="1">
    <location>
        <begin position="125"/>
        <end position="137"/>
    </location>
</feature>
<dbReference type="AlphaFoldDB" id="A0A815EX50"/>
<dbReference type="EMBL" id="CAJOBC010046201">
    <property type="protein sequence ID" value="CAF4161591.1"/>
    <property type="molecule type" value="Genomic_DNA"/>
</dbReference>
<accession>A0A815EX50</accession>
<evidence type="ECO:0000313" key="2">
    <source>
        <dbReference type="EMBL" id="CAF1318097.1"/>
    </source>
</evidence>
<feature type="region of interest" description="Disordered" evidence="1">
    <location>
        <begin position="43"/>
        <end position="139"/>
    </location>
</feature>
<keyword evidence="4" id="KW-1185">Reference proteome</keyword>
<feature type="compositionally biased region" description="Low complexity" evidence="1">
    <location>
        <begin position="90"/>
        <end position="124"/>
    </location>
</feature>
<protein>
    <submittedName>
        <fullName evidence="2">Uncharacterized protein</fullName>
    </submittedName>
</protein>
<gene>
    <name evidence="2" type="ORF">GPM918_LOCUS29336</name>
    <name evidence="3" type="ORF">SRO942_LOCUS29909</name>
</gene>
<evidence type="ECO:0000256" key="1">
    <source>
        <dbReference type="SAM" id="MobiDB-lite"/>
    </source>
</evidence>
<evidence type="ECO:0000313" key="4">
    <source>
        <dbReference type="Proteomes" id="UP000663829"/>
    </source>
</evidence>
<evidence type="ECO:0000313" key="3">
    <source>
        <dbReference type="EMBL" id="CAF4161591.1"/>
    </source>
</evidence>
<dbReference type="EMBL" id="CAJNOQ010013271">
    <property type="protein sequence ID" value="CAF1318097.1"/>
    <property type="molecule type" value="Genomic_DNA"/>
</dbReference>